<accession>A0ABW0HXE6</accession>
<protein>
    <submittedName>
        <fullName evidence="2">DUF4277 domain-containing protein</fullName>
    </submittedName>
</protein>
<reference evidence="3" key="1">
    <citation type="journal article" date="2019" name="Int. J. Syst. Evol. Microbiol.">
        <title>The Global Catalogue of Microorganisms (GCM) 10K type strain sequencing project: providing services to taxonomists for standard genome sequencing and annotation.</title>
        <authorList>
            <consortium name="The Broad Institute Genomics Platform"/>
            <consortium name="The Broad Institute Genome Sequencing Center for Infectious Disease"/>
            <person name="Wu L."/>
            <person name="Ma J."/>
        </authorList>
    </citation>
    <scope>NUCLEOTIDE SEQUENCE [LARGE SCALE GENOMIC DNA]</scope>
    <source>
        <strain evidence="3">CGMCC 1.18575</strain>
    </source>
</reference>
<evidence type="ECO:0000313" key="2">
    <source>
        <dbReference type="EMBL" id="MFC5405794.1"/>
    </source>
</evidence>
<keyword evidence="3" id="KW-1185">Reference proteome</keyword>
<comment type="caution">
    <text evidence="2">The sequence shown here is derived from an EMBL/GenBank/DDBJ whole genome shotgun (WGS) entry which is preliminary data.</text>
</comment>
<feature type="domain" description="DUF4277" evidence="1">
    <location>
        <begin position="15"/>
        <end position="82"/>
    </location>
</feature>
<evidence type="ECO:0000259" key="1">
    <source>
        <dbReference type="Pfam" id="PF14104"/>
    </source>
</evidence>
<dbReference type="Proteomes" id="UP001596113">
    <property type="component" value="Unassembled WGS sequence"/>
</dbReference>
<dbReference type="EMBL" id="JBHSMI010000042">
    <property type="protein sequence ID" value="MFC5405794.1"/>
    <property type="molecule type" value="Genomic_DNA"/>
</dbReference>
<organism evidence="2 3">
    <name type="scientific">Cohnella soli</name>
    <dbReference type="NCBI Taxonomy" id="425005"/>
    <lineage>
        <taxon>Bacteria</taxon>
        <taxon>Bacillati</taxon>
        <taxon>Bacillota</taxon>
        <taxon>Bacilli</taxon>
        <taxon>Bacillales</taxon>
        <taxon>Paenibacillaceae</taxon>
        <taxon>Cohnella</taxon>
    </lineage>
</organism>
<sequence length="102" mass="11262">MISDSVVPVHAGASQLIAALFDELGVERIVNQMVTWDVAQWKRSPGTHIKAMIINTLCARRPLYRIEEFFSDLDVEMLFGEHTAVPSAPCCAMLSSISSSRP</sequence>
<name>A0ABW0HXE6_9BACL</name>
<proteinExistence type="predicted"/>
<dbReference type="RefSeq" id="WP_378137403.1">
    <property type="nucleotide sequence ID" value="NZ_JBHSMI010000042.1"/>
</dbReference>
<evidence type="ECO:0000313" key="3">
    <source>
        <dbReference type="Proteomes" id="UP001596113"/>
    </source>
</evidence>
<dbReference type="InterPro" id="IPR025457">
    <property type="entry name" value="DUF4277"/>
</dbReference>
<dbReference type="Pfam" id="PF14104">
    <property type="entry name" value="DUF4277"/>
    <property type="match status" value="1"/>
</dbReference>
<gene>
    <name evidence="2" type="ORF">ACFPOF_23875</name>
</gene>